<keyword evidence="1" id="KW-0560">Oxidoreductase</keyword>
<evidence type="ECO:0000313" key="4">
    <source>
        <dbReference type="EMBL" id="REE57496.1"/>
    </source>
</evidence>
<dbReference type="GO" id="GO:0004022">
    <property type="term" value="F:alcohol dehydrogenase (NAD+) activity"/>
    <property type="evidence" value="ECO:0007669"/>
    <property type="project" value="UniProtKB-ARBA"/>
</dbReference>
<dbReference type="Gene3D" id="3.40.50.1970">
    <property type="match status" value="1"/>
</dbReference>
<accession>A0A3D9Q9G8</accession>
<dbReference type="PROSITE" id="PS00913">
    <property type="entry name" value="ADH_IRON_1"/>
    <property type="match status" value="1"/>
</dbReference>
<dbReference type="Pfam" id="PF25137">
    <property type="entry name" value="ADH_Fe_C"/>
    <property type="match status" value="1"/>
</dbReference>
<dbReference type="InterPro" id="IPR039697">
    <property type="entry name" value="Alcohol_dehydrogenase_Fe"/>
</dbReference>
<dbReference type="SUPFAM" id="SSF56796">
    <property type="entry name" value="Dehydroquinate synthase-like"/>
    <property type="match status" value="1"/>
</dbReference>
<dbReference type="EMBL" id="QTTN01000053">
    <property type="protein sequence ID" value="REE57496.1"/>
    <property type="molecule type" value="Genomic_DNA"/>
</dbReference>
<dbReference type="FunFam" id="3.40.50.1970:FF:000003">
    <property type="entry name" value="Alcohol dehydrogenase, iron-containing"/>
    <property type="match status" value="1"/>
</dbReference>
<dbReference type="CDD" id="cd08183">
    <property type="entry name" value="Fe-ADH-like"/>
    <property type="match status" value="1"/>
</dbReference>
<organism evidence="4 5">
    <name type="scientific">Paenibacillus taihuensis</name>
    <dbReference type="NCBI Taxonomy" id="1156355"/>
    <lineage>
        <taxon>Bacteria</taxon>
        <taxon>Bacillati</taxon>
        <taxon>Bacillota</taxon>
        <taxon>Bacilli</taxon>
        <taxon>Bacillales</taxon>
        <taxon>Paenibacillaceae</taxon>
        <taxon>Paenibacillus</taxon>
    </lineage>
</organism>
<dbReference type="Gene3D" id="1.20.1090.10">
    <property type="entry name" value="Dehydroquinate synthase-like - alpha domain"/>
    <property type="match status" value="1"/>
</dbReference>
<keyword evidence="5" id="KW-1185">Reference proteome</keyword>
<reference evidence="4 5" key="1">
    <citation type="submission" date="2018-08" db="EMBL/GenBank/DDBJ databases">
        <title>Genomic Encyclopedia of Type Strains, Phase III (KMG-III): the genomes of soil and plant-associated and newly described type strains.</title>
        <authorList>
            <person name="Whitman W."/>
        </authorList>
    </citation>
    <scope>NUCLEOTIDE SEQUENCE [LARGE SCALE GENOMIC DNA]</scope>
    <source>
        <strain evidence="4 5">CGMCC 1.10966</strain>
    </source>
</reference>
<evidence type="ECO:0000259" key="2">
    <source>
        <dbReference type="Pfam" id="PF00465"/>
    </source>
</evidence>
<dbReference type="RefSeq" id="WP_116192333.1">
    <property type="nucleotide sequence ID" value="NZ_QTTN01000053.1"/>
</dbReference>
<gene>
    <name evidence="4" type="ORF">A8990_1535</name>
</gene>
<dbReference type="InterPro" id="IPR018211">
    <property type="entry name" value="ADH_Fe_CS"/>
</dbReference>
<dbReference type="Pfam" id="PF00465">
    <property type="entry name" value="Fe-ADH"/>
    <property type="match status" value="1"/>
</dbReference>
<dbReference type="Proteomes" id="UP000256304">
    <property type="component" value="Unassembled WGS sequence"/>
</dbReference>
<feature type="domain" description="Alcohol dehydrogenase iron-type/glycerol dehydrogenase GldA" evidence="2">
    <location>
        <begin position="19"/>
        <end position="188"/>
    </location>
</feature>
<evidence type="ECO:0000313" key="5">
    <source>
        <dbReference type="Proteomes" id="UP000256304"/>
    </source>
</evidence>
<feature type="domain" description="Fe-containing alcohol dehydrogenase-like C-terminal" evidence="3">
    <location>
        <begin position="201"/>
        <end position="399"/>
    </location>
</feature>
<evidence type="ECO:0000256" key="1">
    <source>
        <dbReference type="ARBA" id="ARBA00023002"/>
    </source>
</evidence>
<dbReference type="PANTHER" id="PTHR11496:SF83">
    <property type="entry name" value="HYDROXYACID-OXOACID TRANSHYDROGENASE, MITOCHONDRIAL"/>
    <property type="match status" value="1"/>
</dbReference>
<dbReference type="GO" id="GO:0046872">
    <property type="term" value="F:metal ion binding"/>
    <property type="evidence" value="ECO:0007669"/>
    <property type="project" value="InterPro"/>
</dbReference>
<comment type="caution">
    <text evidence="4">The sequence shown here is derived from an EMBL/GenBank/DDBJ whole genome shotgun (WGS) entry which is preliminary data.</text>
</comment>
<dbReference type="AlphaFoldDB" id="A0A3D9Q9G8"/>
<proteinExistence type="predicted"/>
<evidence type="ECO:0000259" key="3">
    <source>
        <dbReference type="Pfam" id="PF25137"/>
    </source>
</evidence>
<dbReference type="OrthoDB" id="9815791at2"/>
<dbReference type="InterPro" id="IPR001670">
    <property type="entry name" value="ADH_Fe/GldA"/>
</dbReference>
<sequence>MAGNKEWDGVAFTFTGTPQIQFGSGMLHKLAEVLPAGTRRILIVMGGFQQSNADAWKMVADSLAAAGIVTDTAHIHHEPTVEWVDDVVGRFRGISVDAVVAIGGGSAMDAGKAVSAMLTTEPGDTVLHYLEGQPAYRPHNGSKIFFIAVPTTSGTGSEMTKNAVISIKGGFKRSLRHDRFIPDVAIVDGRITMSCPASVKAASGLDALTQLIESYVSTKASPMTDALALSGIEAAIRSLLPICTTAGQDERLHEQMAYASMMSGITLAHAGLGLVHGFAAPLGGSFPIPHGVICGTLLAEVTKRNIEQLRADEGAAAGVAARGLAKYAAVGALVTGHPKEDAAGCLERLVETLEAWTETLQIPRLGAYGVTADNLDAVIAASNNKQSPVQLDKAVMREILLARI</sequence>
<protein>
    <submittedName>
        <fullName evidence="4">Uncharacterized protein</fullName>
    </submittedName>
</protein>
<name>A0A3D9Q9G8_9BACL</name>
<dbReference type="InterPro" id="IPR056798">
    <property type="entry name" value="ADH_Fe_C"/>
</dbReference>
<dbReference type="PANTHER" id="PTHR11496">
    <property type="entry name" value="ALCOHOL DEHYDROGENASE"/>
    <property type="match status" value="1"/>
</dbReference>